<dbReference type="GO" id="GO:0008379">
    <property type="term" value="F:thioredoxin peroxidase activity"/>
    <property type="evidence" value="ECO:0007669"/>
    <property type="project" value="TreeGrafter"/>
</dbReference>
<gene>
    <name evidence="4" type="ORF">SACU0126_LOCUS10235</name>
</gene>
<dbReference type="PANTHER" id="PTHR10681:SF128">
    <property type="entry name" value="THIOREDOXIN-DEPENDENT PEROXIDE REDUCTASE, MITOCHONDRIAL"/>
    <property type="match status" value="1"/>
</dbReference>
<dbReference type="CDD" id="cd03015">
    <property type="entry name" value="PRX_Typ2cys"/>
    <property type="match status" value="1"/>
</dbReference>
<feature type="domain" description="Thioredoxin" evidence="3">
    <location>
        <begin position="1"/>
        <end position="108"/>
    </location>
</feature>
<dbReference type="PROSITE" id="PS51352">
    <property type="entry name" value="THIOREDOXIN_2"/>
    <property type="match status" value="1"/>
</dbReference>
<evidence type="ECO:0000313" key="4">
    <source>
        <dbReference type="EMBL" id="CAE0543814.1"/>
    </source>
</evidence>
<evidence type="ECO:0000256" key="1">
    <source>
        <dbReference type="ARBA" id="ARBA00009796"/>
    </source>
</evidence>
<dbReference type="GO" id="GO:0005829">
    <property type="term" value="C:cytosol"/>
    <property type="evidence" value="ECO:0007669"/>
    <property type="project" value="TreeGrafter"/>
</dbReference>
<dbReference type="GO" id="GO:0045454">
    <property type="term" value="P:cell redox homeostasis"/>
    <property type="evidence" value="ECO:0007669"/>
    <property type="project" value="TreeGrafter"/>
</dbReference>
<dbReference type="InterPro" id="IPR050217">
    <property type="entry name" value="Peroxiredoxin"/>
</dbReference>
<dbReference type="InterPro" id="IPR024706">
    <property type="entry name" value="Peroxiredoxin_AhpC-typ"/>
</dbReference>
<proteinExistence type="inferred from homology"/>
<dbReference type="EMBL" id="HBIQ01031121">
    <property type="protein sequence ID" value="CAE0543814.1"/>
    <property type="molecule type" value="Transcribed_RNA"/>
</dbReference>
<dbReference type="SUPFAM" id="SSF52833">
    <property type="entry name" value="Thioredoxin-like"/>
    <property type="match status" value="1"/>
</dbReference>
<dbReference type="GO" id="GO:0006979">
    <property type="term" value="P:response to oxidative stress"/>
    <property type="evidence" value="ECO:0007669"/>
    <property type="project" value="TreeGrafter"/>
</dbReference>
<dbReference type="Pfam" id="PF00578">
    <property type="entry name" value="AhpC-TSA"/>
    <property type="match status" value="1"/>
</dbReference>
<reference evidence="4" key="1">
    <citation type="submission" date="2021-01" db="EMBL/GenBank/DDBJ databases">
        <authorList>
            <person name="Corre E."/>
            <person name="Pelletier E."/>
            <person name="Niang G."/>
            <person name="Scheremetjew M."/>
            <person name="Finn R."/>
            <person name="Kale V."/>
            <person name="Holt S."/>
            <person name="Cochrane G."/>
            <person name="Meng A."/>
            <person name="Brown T."/>
            <person name="Cohen L."/>
        </authorList>
    </citation>
    <scope>NUCLEOTIDE SEQUENCE</scope>
    <source>
        <strain evidence="4">SPMC142</strain>
    </source>
</reference>
<evidence type="ECO:0000256" key="2">
    <source>
        <dbReference type="ARBA" id="ARBA00023002"/>
    </source>
</evidence>
<dbReference type="Gene3D" id="3.40.30.10">
    <property type="entry name" value="Glutaredoxin"/>
    <property type="match status" value="1"/>
</dbReference>
<name>A0A7S3W8Z0_9SPIT</name>
<keyword evidence="2" id="KW-0560">Oxidoreductase</keyword>
<dbReference type="InterPro" id="IPR000866">
    <property type="entry name" value="AhpC/TSA"/>
</dbReference>
<dbReference type="GO" id="GO:0042744">
    <property type="term" value="P:hydrogen peroxide catabolic process"/>
    <property type="evidence" value="ECO:0007669"/>
    <property type="project" value="TreeGrafter"/>
</dbReference>
<organism evidence="4">
    <name type="scientific">Strombidinopsis acuminata</name>
    <dbReference type="NCBI Taxonomy" id="141414"/>
    <lineage>
        <taxon>Eukaryota</taxon>
        <taxon>Sar</taxon>
        <taxon>Alveolata</taxon>
        <taxon>Ciliophora</taxon>
        <taxon>Intramacronucleata</taxon>
        <taxon>Spirotrichea</taxon>
        <taxon>Choreotrichia</taxon>
        <taxon>Choreotrichida</taxon>
        <taxon>Strombidinopsidae</taxon>
        <taxon>Strombidinopsis</taxon>
    </lineage>
</organism>
<dbReference type="InterPro" id="IPR013766">
    <property type="entry name" value="Thioredoxin_domain"/>
</dbReference>
<accession>A0A7S3W8Z0</accession>
<dbReference type="AlphaFoldDB" id="A0A7S3W8Z0"/>
<comment type="similarity">
    <text evidence="1">Belongs to the peroxiredoxin family. AhpC/Prx1 subfamily.</text>
</comment>
<dbReference type="PANTHER" id="PTHR10681">
    <property type="entry name" value="THIOREDOXIN PEROXIDASE"/>
    <property type="match status" value="1"/>
</dbReference>
<protein>
    <recommendedName>
        <fullName evidence="3">Thioredoxin domain-containing protein</fullName>
    </recommendedName>
</protein>
<dbReference type="PIRSF" id="PIRSF000239">
    <property type="entry name" value="AHPC"/>
    <property type="match status" value="1"/>
</dbReference>
<sequence length="151" mass="16559">MAFNAIVEDLRKKNAEVIAVSTDSVHSHLAYRRLEPSQGGIGKISYPLLSDFKKEVSAEYDVLADDGSSHRGLFLIDKGGIVRHQLVNDEPLGRNVDEAVRMLDSLQYFETHGKVCPAGFKKGSESLGPAGVSLTDRFKDVSDYLGKTYGK</sequence>
<dbReference type="InterPro" id="IPR036249">
    <property type="entry name" value="Thioredoxin-like_sf"/>
</dbReference>
<evidence type="ECO:0000259" key="3">
    <source>
        <dbReference type="PROSITE" id="PS51352"/>
    </source>
</evidence>
<dbReference type="GO" id="GO:0033554">
    <property type="term" value="P:cellular response to stress"/>
    <property type="evidence" value="ECO:0007669"/>
    <property type="project" value="TreeGrafter"/>
</dbReference>